<feature type="compositionally biased region" description="Basic and acidic residues" evidence="3">
    <location>
        <begin position="470"/>
        <end position="483"/>
    </location>
</feature>
<feature type="region of interest" description="Disordered" evidence="3">
    <location>
        <begin position="400"/>
        <end position="503"/>
    </location>
</feature>
<feature type="region of interest" description="Disordered" evidence="3">
    <location>
        <begin position="1"/>
        <end position="284"/>
    </location>
</feature>
<dbReference type="InterPro" id="IPR001487">
    <property type="entry name" value="Bromodomain"/>
</dbReference>
<dbReference type="InterPro" id="IPR027353">
    <property type="entry name" value="NET_dom"/>
</dbReference>
<dbReference type="PANTHER" id="PTHR22880">
    <property type="entry name" value="FALZ-RELATED BROMODOMAIN-CONTAINING PROTEINS"/>
    <property type="match status" value="1"/>
</dbReference>
<feature type="compositionally biased region" description="Basic and acidic residues" evidence="3">
    <location>
        <begin position="245"/>
        <end position="254"/>
    </location>
</feature>
<dbReference type="GO" id="GO:0006338">
    <property type="term" value="P:chromatin remodeling"/>
    <property type="evidence" value="ECO:0007669"/>
    <property type="project" value="TreeGrafter"/>
</dbReference>
<dbReference type="PROSITE" id="PS51525">
    <property type="entry name" value="NET"/>
    <property type="match status" value="1"/>
</dbReference>
<dbReference type="GO" id="GO:0005634">
    <property type="term" value="C:nucleus"/>
    <property type="evidence" value="ECO:0007669"/>
    <property type="project" value="TreeGrafter"/>
</dbReference>
<dbReference type="InterPro" id="IPR038336">
    <property type="entry name" value="NET_sf"/>
</dbReference>
<dbReference type="PRINTS" id="PR00503">
    <property type="entry name" value="BROMODOMAIN"/>
</dbReference>
<name>A0A136JHG3_9PEZI</name>
<protein>
    <recommendedName>
        <fullName evidence="8">Bromodomain-containing protein</fullName>
    </recommendedName>
</protein>
<dbReference type="SUPFAM" id="SSF47370">
    <property type="entry name" value="Bromodomain"/>
    <property type="match status" value="2"/>
</dbReference>
<evidence type="ECO:0000256" key="2">
    <source>
        <dbReference type="PROSITE-ProRule" id="PRU00035"/>
    </source>
</evidence>
<evidence type="ECO:0000313" key="6">
    <source>
        <dbReference type="EMBL" id="KXJ96526.1"/>
    </source>
</evidence>
<feature type="domain" description="Bromo" evidence="4">
    <location>
        <begin position="305"/>
        <end position="378"/>
    </location>
</feature>
<dbReference type="InterPro" id="IPR036427">
    <property type="entry name" value="Bromodomain-like_sf"/>
</dbReference>
<feature type="compositionally biased region" description="Low complexity" evidence="3">
    <location>
        <begin position="77"/>
        <end position="98"/>
    </location>
</feature>
<dbReference type="AlphaFoldDB" id="A0A136JHG3"/>
<evidence type="ECO:0000256" key="1">
    <source>
        <dbReference type="ARBA" id="ARBA00023117"/>
    </source>
</evidence>
<evidence type="ECO:0000259" key="4">
    <source>
        <dbReference type="PROSITE" id="PS50014"/>
    </source>
</evidence>
<reference evidence="7" key="1">
    <citation type="submission" date="2016-02" db="EMBL/GenBank/DDBJ databases">
        <title>Draft genome sequence of Microdochium bolleyi, a fungal endophyte of beachgrass.</title>
        <authorList>
            <consortium name="DOE Joint Genome Institute"/>
            <person name="David A.S."/>
            <person name="May G."/>
            <person name="Haridas S."/>
            <person name="Lim J."/>
            <person name="Wang M."/>
            <person name="Labutti K."/>
            <person name="Lipzen A."/>
            <person name="Barry K."/>
            <person name="Grigoriev I.V."/>
        </authorList>
    </citation>
    <scope>NUCLEOTIDE SEQUENCE [LARGE SCALE GENOMIC DNA]</scope>
    <source>
        <strain evidence="7">J235TASD1</strain>
    </source>
</reference>
<dbReference type="PROSITE" id="PS50014">
    <property type="entry name" value="BROMODOMAIN_2"/>
    <property type="match status" value="2"/>
</dbReference>
<feature type="compositionally biased region" description="Basic and acidic residues" evidence="3">
    <location>
        <begin position="865"/>
        <end position="880"/>
    </location>
</feature>
<dbReference type="InParanoid" id="A0A136JHG3"/>
<gene>
    <name evidence="6" type="ORF">Micbo1qcDRAFT_170341</name>
</gene>
<feature type="compositionally biased region" description="Polar residues" evidence="3">
    <location>
        <begin position="166"/>
        <end position="182"/>
    </location>
</feature>
<dbReference type="InterPro" id="IPR050935">
    <property type="entry name" value="Bromo_chromatin_reader"/>
</dbReference>
<dbReference type="GO" id="GO:0000785">
    <property type="term" value="C:chromatin"/>
    <property type="evidence" value="ECO:0007669"/>
    <property type="project" value="TreeGrafter"/>
</dbReference>
<proteinExistence type="predicted"/>
<dbReference type="Gene3D" id="1.20.1270.220">
    <property type="match status" value="1"/>
</dbReference>
<feature type="domain" description="NET" evidence="5">
    <location>
        <begin position="752"/>
        <end position="833"/>
    </location>
</feature>
<dbReference type="GO" id="GO:0006355">
    <property type="term" value="P:regulation of DNA-templated transcription"/>
    <property type="evidence" value="ECO:0007669"/>
    <property type="project" value="TreeGrafter"/>
</dbReference>
<feature type="region of interest" description="Disordered" evidence="3">
    <location>
        <begin position="618"/>
        <end position="665"/>
    </location>
</feature>
<keyword evidence="1 2" id="KW-0103">Bromodomain</keyword>
<dbReference type="PANTHER" id="PTHR22880:SF225">
    <property type="entry name" value="BROMODOMAIN-CONTAINING PROTEIN BET-1-RELATED"/>
    <property type="match status" value="1"/>
</dbReference>
<evidence type="ECO:0000259" key="5">
    <source>
        <dbReference type="PROSITE" id="PS51525"/>
    </source>
</evidence>
<feature type="compositionally biased region" description="Polar residues" evidence="3">
    <location>
        <begin position="1"/>
        <end position="11"/>
    </location>
</feature>
<feature type="compositionally biased region" description="Basic residues" evidence="3">
    <location>
        <begin position="712"/>
        <end position="724"/>
    </location>
</feature>
<feature type="compositionally biased region" description="Polar residues" evidence="3">
    <location>
        <begin position="191"/>
        <end position="230"/>
    </location>
</feature>
<evidence type="ECO:0000313" key="7">
    <source>
        <dbReference type="Proteomes" id="UP000070501"/>
    </source>
</evidence>
<feature type="compositionally biased region" description="Low complexity" evidence="3">
    <location>
        <begin position="725"/>
        <end position="754"/>
    </location>
</feature>
<dbReference type="SMART" id="SM00297">
    <property type="entry name" value="BROMO"/>
    <property type="match status" value="2"/>
</dbReference>
<keyword evidence="7" id="KW-1185">Reference proteome</keyword>
<feature type="compositionally biased region" description="Basic and acidic residues" evidence="3">
    <location>
        <begin position="831"/>
        <end position="851"/>
    </location>
</feature>
<feature type="compositionally biased region" description="Acidic residues" evidence="3">
    <location>
        <begin position="640"/>
        <end position="654"/>
    </location>
</feature>
<feature type="compositionally biased region" description="Acidic residues" evidence="3">
    <location>
        <begin position="906"/>
        <end position="915"/>
    </location>
</feature>
<feature type="region of interest" description="Disordered" evidence="3">
    <location>
        <begin position="703"/>
        <end position="765"/>
    </location>
</feature>
<evidence type="ECO:0008006" key="8">
    <source>
        <dbReference type="Google" id="ProtNLM"/>
    </source>
</evidence>
<sequence length="915" mass="99471">MATEQPQTVPSEQKPAAAAAVEDKMAVDASTPPAVNGHSTHETAGSAPEDVSPETNGVASLSVEESIKARNESAFKANADNSATSAASASGTDVAAAAPEDSEMADVNGTSQHKKDDAKPADSDVKGSAEPTKPATSPKVADKKESAEATTGESMDIDTSTDRPDVTSSADHADSTQNTSALSDVPVVDSPKSTAPTKDNESKTSAPGTPIESEQVNVDVSMKDSSTSPVTKIAREREEDSADEPAAKRARTEEPSEITADSLTVATGTPGAGNRVEPADDGETDAREITPFQNKQIRQLIAGIKKTKNGGNFRKSVRDLWPGLWHDYTQKVEHPVDLSLFEAKLRDNQYASYGELKQDVRLLFQNCVIFNGENHIVTTAAASVRDQIFSRLPEFSLLSEPSRAEKGKAQPTRLAESRGGNQPRRQSQAQARIATSPKPKPDTTSQTTPASATSTTAPAFAIPPNGVPQIRRDSTRDDADRPKRPIHPPKNRDLDYASKGARKKKLDPEQKFFAEVLVEIKKGKHFALNQWFMEPVDPVAFNIPTYFSIVKKPMDLRTMTERNDEGQYKSAKDVEKDMRQIITNSELFNGPDHDVTKIGRQLEALLKSELAKKDSWMAKNYPPEPANSHGNASPDRSLDESDEESEAEAEEEDNEPIRSLQSRLKEEQDKLNTLIGSKRPDIMMIEVQQSVVSMLQRKLVEEKTRFHSEKKPTKKKSGGAKSKSKSGAGASGAAFNKKGSGVGAASKKAGGVKKATPKRRTIGPLEKAIIAEGINELDGNTLTRAVEIIKRDTGQNENDDGEMELDIDALSNDALGRLYDLIHKAHPHVRANLEKKPEYAKQESAEPEPRSKSSGSKNKKNKPMNKHEQERKIEQLRELKAQLARHGSGSQEPFPVDGDDRHDGDSSEESDSEEE</sequence>
<feature type="domain" description="Bromo" evidence="4">
    <location>
        <begin position="524"/>
        <end position="596"/>
    </location>
</feature>
<dbReference type="CDD" id="cd04369">
    <property type="entry name" value="Bromodomain"/>
    <property type="match status" value="1"/>
</dbReference>
<dbReference type="Pfam" id="PF17035">
    <property type="entry name" value="BET"/>
    <property type="match status" value="1"/>
</dbReference>
<dbReference type="FunCoup" id="A0A136JHG3">
    <property type="interactions" value="558"/>
</dbReference>
<dbReference type="Gene3D" id="1.20.920.10">
    <property type="entry name" value="Bromodomain-like"/>
    <property type="match status" value="2"/>
</dbReference>
<dbReference type="OrthoDB" id="784962at2759"/>
<feature type="compositionally biased region" description="Low complexity" evidence="3">
    <location>
        <begin position="442"/>
        <end position="464"/>
    </location>
</feature>
<evidence type="ECO:0000256" key="3">
    <source>
        <dbReference type="SAM" id="MobiDB-lite"/>
    </source>
</evidence>
<dbReference type="Proteomes" id="UP000070501">
    <property type="component" value="Unassembled WGS sequence"/>
</dbReference>
<accession>A0A136JHG3</accession>
<dbReference type="EMBL" id="KQ964245">
    <property type="protein sequence ID" value="KXJ96526.1"/>
    <property type="molecule type" value="Genomic_DNA"/>
</dbReference>
<feature type="compositionally biased region" description="Basic and acidic residues" evidence="3">
    <location>
        <begin position="113"/>
        <end position="127"/>
    </location>
</feature>
<feature type="compositionally biased region" description="Polar residues" evidence="3">
    <location>
        <begin position="419"/>
        <end position="430"/>
    </location>
</feature>
<organism evidence="6 7">
    <name type="scientific">Microdochium bolleyi</name>
    <dbReference type="NCBI Taxonomy" id="196109"/>
    <lineage>
        <taxon>Eukaryota</taxon>
        <taxon>Fungi</taxon>
        <taxon>Dikarya</taxon>
        <taxon>Ascomycota</taxon>
        <taxon>Pezizomycotina</taxon>
        <taxon>Sordariomycetes</taxon>
        <taxon>Xylariomycetidae</taxon>
        <taxon>Xylariales</taxon>
        <taxon>Microdochiaceae</taxon>
        <taxon>Microdochium</taxon>
    </lineage>
</organism>
<feature type="region of interest" description="Disordered" evidence="3">
    <location>
        <begin position="830"/>
        <end position="915"/>
    </location>
</feature>
<dbReference type="STRING" id="196109.A0A136JHG3"/>
<dbReference type="Pfam" id="PF00439">
    <property type="entry name" value="Bromodomain"/>
    <property type="match status" value="2"/>
</dbReference>